<feature type="coiled-coil region" evidence="1">
    <location>
        <begin position="534"/>
        <end position="609"/>
    </location>
</feature>
<feature type="coiled-coil region" evidence="1">
    <location>
        <begin position="382"/>
        <end position="409"/>
    </location>
</feature>
<reference evidence="2 3" key="1">
    <citation type="submission" date="2024-04" db="EMBL/GenBank/DDBJ databases">
        <title>Tritrichomonas musculus Genome.</title>
        <authorList>
            <person name="Alves-Ferreira E."/>
            <person name="Grigg M."/>
            <person name="Lorenzi H."/>
            <person name="Galac M."/>
        </authorList>
    </citation>
    <scope>NUCLEOTIDE SEQUENCE [LARGE SCALE GENOMIC DNA]</scope>
    <source>
        <strain evidence="2 3">EAF2021</strain>
    </source>
</reference>
<feature type="coiled-coil region" evidence="1">
    <location>
        <begin position="74"/>
        <end position="101"/>
    </location>
</feature>
<organism evidence="2 3">
    <name type="scientific">Tritrichomonas musculus</name>
    <dbReference type="NCBI Taxonomy" id="1915356"/>
    <lineage>
        <taxon>Eukaryota</taxon>
        <taxon>Metamonada</taxon>
        <taxon>Parabasalia</taxon>
        <taxon>Tritrichomonadida</taxon>
        <taxon>Tritrichomonadidae</taxon>
        <taxon>Tritrichomonas</taxon>
    </lineage>
</organism>
<evidence type="ECO:0000313" key="2">
    <source>
        <dbReference type="EMBL" id="KAK8882440.1"/>
    </source>
</evidence>
<name>A0ABR2JX82_9EUKA</name>
<evidence type="ECO:0000256" key="1">
    <source>
        <dbReference type="SAM" id="Coils"/>
    </source>
</evidence>
<gene>
    <name evidence="2" type="ORF">M9Y10_045082</name>
</gene>
<accession>A0ABR2JX82</accession>
<dbReference type="EMBL" id="JAPFFF010000009">
    <property type="protein sequence ID" value="KAK8882440.1"/>
    <property type="molecule type" value="Genomic_DNA"/>
</dbReference>
<protein>
    <submittedName>
        <fullName evidence="2">Uncharacterized protein</fullName>
    </submittedName>
</protein>
<proteinExistence type="predicted"/>
<keyword evidence="3" id="KW-1185">Reference proteome</keyword>
<sequence length="721" mass="83830">MELQNSISSEVIQEHLSRAHSISEDLDQSSILEQLKKIVGELFLCQEKNISLESQLKIALETIKLQEAEFAFQKSEYEAEIQSLKQKEALLQENISNQNLQNQRLKYDVNVKVDADKNSAIIQKYEKWKRKTKELEIKNKELTQKVDYLQNYINSSASLDDRNDANEIKNAIDKPVDSDYSTEKSKVKSLKAEIKKNLSQHKKDLESLHTQITKLKNDKEELKLKIRQMKTDIQNKEIEIKSMTDEQSGNQNSTQTISNRMATIEEENQRLRLQLKSLSKKNHHLQSIADQSQKQQLLLQHVEIEYNNLCDIVGVEPGEIGKQWSSLSNECEKFSNLSDTVDELKMQNTTLQKRFTSIMNEKRKETPKKSLSNEFQESDTYLEKVLEEVKSLKKAKDQLENQLEQYKYVEKFSSRISNIYALLVRQIDDIHDSIIGFKSTKMRPVILSILFARRFLLFSKNDTINDETALQIFGGRLNFAADTKLSEIKEKISILCEDLYDAKKQLAYYTTLSKQAEEENGQTQFELQNSSDRLVLATKQLKYLKRRMSELQNELSTLIPSDVHNNTVEELSKTKKKNQKLKKQISHLQQELEKQLKYQKELKKEFNQQEWDSSRKLQDYNDLKDQLLSKEHEFEVLKTMLNEKNKEVLALERLISRQKTKSLSKSYNFMPYSTPGHSSEGIDIRKTSNTPYATKKERKVIAALDNTPTGLASIVNPTFLK</sequence>
<comment type="caution">
    <text evidence="2">The sequence shown here is derived from an EMBL/GenBank/DDBJ whole genome shotgun (WGS) entry which is preliminary data.</text>
</comment>
<evidence type="ECO:0000313" key="3">
    <source>
        <dbReference type="Proteomes" id="UP001470230"/>
    </source>
</evidence>
<dbReference type="Proteomes" id="UP001470230">
    <property type="component" value="Unassembled WGS sequence"/>
</dbReference>
<feature type="coiled-coil region" evidence="1">
    <location>
        <begin position="191"/>
        <end position="281"/>
    </location>
</feature>
<keyword evidence="1" id="KW-0175">Coiled coil</keyword>